<dbReference type="InterPro" id="IPR001461">
    <property type="entry name" value="Aspartic_peptidase_A1"/>
</dbReference>
<dbReference type="Pfam" id="PF14543">
    <property type="entry name" value="TAXi_N"/>
    <property type="match status" value="1"/>
</dbReference>
<evidence type="ECO:0000256" key="6">
    <source>
        <dbReference type="RuleBase" id="RU000454"/>
    </source>
</evidence>
<evidence type="ECO:0000256" key="5">
    <source>
        <dbReference type="ARBA" id="ARBA00023180"/>
    </source>
</evidence>
<evidence type="ECO:0000259" key="9">
    <source>
        <dbReference type="PROSITE" id="PS51767"/>
    </source>
</evidence>
<evidence type="ECO:0000256" key="7">
    <source>
        <dbReference type="SAM" id="MobiDB-lite"/>
    </source>
</evidence>
<dbReference type="EMBL" id="OZ019896">
    <property type="protein sequence ID" value="CAK9222842.1"/>
    <property type="molecule type" value="Genomic_DNA"/>
</dbReference>
<gene>
    <name evidence="10" type="ORF">CSSPTR1EN2_LOCUS16461</name>
</gene>
<dbReference type="PANTHER" id="PTHR47967:SF28">
    <property type="entry name" value="ASPARTYL PROTEASE FAMILY PROTEIN 2-LIKE"/>
    <property type="match status" value="1"/>
</dbReference>
<comment type="similarity">
    <text evidence="1 6">Belongs to the peptidase A1 family.</text>
</comment>
<organism evidence="10 11">
    <name type="scientific">Sphagnum troendelagicum</name>
    <dbReference type="NCBI Taxonomy" id="128251"/>
    <lineage>
        <taxon>Eukaryota</taxon>
        <taxon>Viridiplantae</taxon>
        <taxon>Streptophyta</taxon>
        <taxon>Embryophyta</taxon>
        <taxon>Bryophyta</taxon>
        <taxon>Sphagnophytina</taxon>
        <taxon>Sphagnopsida</taxon>
        <taxon>Sphagnales</taxon>
        <taxon>Sphagnaceae</taxon>
        <taxon>Sphagnum</taxon>
    </lineage>
</organism>
<dbReference type="Gene3D" id="2.40.70.10">
    <property type="entry name" value="Acid Proteases"/>
    <property type="match status" value="2"/>
</dbReference>
<dbReference type="PANTHER" id="PTHR47967">
    <property type="entry name" value="OS07G0603500 PROTEIN-RELATED"/>
    <property type="match status" value="1"/>
</dbReference>
<dbReference type="InterPro" id="IPR032799">
    <property type="entry name" value="TAXi_C"/>
</dbReference>
<evidence type="ECO:0000256" key="2">
    <source>
        <dbReference type="ARBA" id="ARBA00022670"/>
    </source>
</evidence>
<dbReference type="InterPro" id="IPR034161">
    <property type="entry name" value="Pepsin-like_plant"/>
</dbReference>
<proteinExistence type="inferred from homology"/>
<feature type="compositionally biased region" description="Basic and acidic residues" evidence="7">
    <location>
        <begin position="192"/>
        <end position="207"/>
    </location>
</feature>
<dbReference type="InterPro" id="IPR033121">
    <property type="entry name" value="PEPTIDASE_A1"/>
</dbReference>
<feature type="signal peptide" evidence="8">
    <location>
        <begin position="1"/>
        <end position="28"/>
    </location>
</feature>
<evidence type="ECO:0000256" key="4">
    <source>
        <dbReference type="ARBA" id="ARBA00022801"/>
    </source>
</evidence>
<dbReference type="CDD" id="cd05476">
    <property type="entry name" value="pepsin_A_like_plant"/>
    <property type="match status" value="1"/>
</dbReference>
<dbReference type="Pfam" id="PF14541">
    <property type="entry name" value="TAXi_C"/>
    <property type="match status" value="1"/>
</dbReference>
<evidence type="ECO:0000256" key="8">
    <source>
        <dbReference type="SAM" id="SignalP"/>
    </source>
</evidence>
<protein>
    <recommendedName>
        <fullName evidence="9">Peptidase A1 domain-containing protein</fullName>
    </recommendedName>
</protein>
<feature type="region of interest" description="Disordered" evidence="7">
    <location>
        <begin position="72"/>
        <end position="117"/>
    </location>
</feature>
<dbReference type="PRINTS" id="PR00792">
    <property type="entry name" value="PEPSIN"/>
</dbReference>
<keyword evidence="8" id="KW-0732">Signal</keyword>
<keyword evidence="2 6" id="KW-0645">Protease</keyword>
<name>A0ABP0UJ93_9BRYO</name>
<accession>A0ABP0UJ93</accession>
<feature type="domain" description="Peptidase A1" evidence="9">
    <location>
        <begin position="232"/>
        <end position="599"/>
    </location>
</feature>
<evidence type="ECO:0000256" key="1">
    <source>
        <dbReference type="ARBA" id="ARBA00007447"/>
    </source>
</evidence>
<feature type="region of interest" description="Disordered" evidence="7">
    <location>
        <begin position="162"/>
        <end position="207"/>
    </location>
</feature>
<keyword evidence="3 6" id="KW-0064">Aspartyl protease</keyword>
<dbReference type="InterPro" id="IPR001969">
    <property type="entry name" value="Aspartic_peptidase_AS"/>
</dbReference>
<feature type="compositionally biased region" description="Polar residues" evidence="7">
    <location>
        <begin position="169"/>
        <end position="191"/>
    </location>
</feature>
<dbReference type="InterPro" id="IPR021109">
    <property type="entry name" value="Peptidase_aspartic_dom_sf"/>
</dbReference>
<reference evidence="10" key="1">
    <citation type="submission" date="2024-02" db="EMBL/GenBank/DDBJ databases">
        <authorList>
            <consortium name="ELIXIR-Norway"/>
            <consortium name="Elixir Norway"/>
        </authorList>
    </citation>
    <scope>NUCLEOTIDE SEQUENCE</scope>
</reference>
<dbReference type="PROSITE" id="PS51767">
    <property type="entry name" value="PEPTIDASE_A1"/>
    <property type="match status" value="1"/>
</dbReference>
<dbReference type="InterPro" id="IPR051708">
    <property type="entry name" value="Plant_Aspart_Prot_A1"/>
</dbReference>
<keyword evidence="11" id="KW-1185">Reference proteome</keyword>
<dbReference type="SUPFAM" id="SSF50630">
    <property type="entry name" value="Acid proteases"/>
    <property type="match status" value="1"/>
</dbReference>
<dbReference type="Proteomes" id="UP001497512">
    <property type="component" value="Chromosome 4"/>
</dbReference>
<feature type="compositionally biased region" description="Basic and acidic residues" evidence="7">
    <location>
        <begin position="90"/>
        <end position="102"/>
    </location>
</feature>
<dbReference type="PROSITE" id="PS00141">
    <property type="entry name" value="ASP_PROTEASE"/>
    <property type="match status" value="1"/>
</dbReference>
<keyword evidence="5" id="KW-0325">Glycoprotein</keyword>
<sequence length="606" mass="65087">MGRLLPWIVVTTSMAAVLFFILVYVADGAAYGGGDDDEELVPGIEVPGRVATGFGVCNGPRRLPPCDEDQDPAHVWCDMPPSSSPSSTHGHQEEEEKKEMTSKKNLLGGGGGQKEVPVVVGGAGLKLNLKHRAAHPSQKPANSRDSLFQSLQRDIARTKGFGKRIIGDSNPSSAAASLQVMTSAVTATPQENKTKEKQQQGPAEEKEISTPVALLEFEATVESGATVGSGEYFMDIFVGTPPHHIPVVVDTGSDLTWIQCNPCEHCYSQEAPLFEPQASESYKHVPCESHHCLLVNPFYNTSKCGARSAEDEDNHHQTGGGHCDYFYWYGDHSNTTGDFASETFTVNVSDGHALQIENVMFGCGHNNEGLFQGAGGLLGLGQGEISFASQVASVYGNVFSYCLVDRDNPLSVTSTLMFGQDTVLSTIPDLQFTPFVKNPFVDTFYYVNVSTIVVGGELVSIPSSAWAIDSEGGGGGGTIIDSGTTLTYFTEAAYQATRTAFRSKISLPEATTPMDPLDLCYNTSGNPNPSLPDFAIVFGNGAVWQLPVTNVFIQPDPDEEIICLAILGCPASTLSIIGNFQQQNFHMIYDRSKFQLGFAPMQCSSL</sequence>
<evidence type="ECO:0000256" key="3">
    <source>
        <dbReference type="ARBA" id="ARBA00022750"/>
    </source>
</evidence>
<evidence type="ECO:0000313" key="10">
    <source>
        <dbReference type="EMBL" id="CAK9222842.1"/>
    </source>
</evidence>
<feature type="chain" id="PRO_5047003801" description="Peptidase A1 domain-containing protein" evidence="8">
    <location>
        <begin position="29"/>
        <end position="606"/>
    </location>
</feature>
<keyword evidence="4 6" id="KW-0378">Hydrolase</keyword>
<evidence type="ECO:0000313" key="11">
    <source>
        <dbReference type="Proteomes" id="UP001497512"/>
    </source>
</evidence>
<dbReference type="InterPro" id="IPR032861">
    <property type="entry name" value="TAXi_N"/>
</dbReference>